<name>A0ABU2JDX6_9ACTN</name>
<dbReference type="EMBL" id="JAVREH010000031">
    <property type="protein sequence ID" value="MDT0263201.1"/>
    <property type="molecule type" value="Genomic_DNA"/>
</dbReference>
<evidence type="ECO:0000313" key="1">
    <source>
        <dbReference type="EMBL" id="MDT0263201.1"/>
    </source>
</evidence>
<dbReference type="Proteomes" id="UP001183176">
    <property type="component" value="Unassembled WGS sequence"/>
</dbReference>
<comment type="caution">
    <text evidence="1">The sequence shown here is derived from an EMBL/GenBank/DDBJ whole genome shotgun (WGS) entry which is preliminary data.</text>
</comment>
<evidence type="ECO:0008006" key="3">
    <source>
        <dbReference type="Google" id="ProtNLM"/>
    </source>
</evidence>
<keyword evidence="2" id="KW-1185">Reference proteome</keyword>
<proteinExistence type="predicted"/>
<organism evidence="1 2">
    <name type="scientific">Jatrophihabitans lederbergiae</name>
    <dbReference type="NCBI Taxonomy" id="3075547"/>
    <lineage>
        <taxon>Bacteria</taxon>
        <taxon>Bacillati</taxon>
        <taxon>Actinomycetota</taxon>
        <taxon>Actinomycetes</taxon>
        <taxon>Jatrophihabitantales</taxon>
        <taxon>Jatrophihabitantaceae</taxon>
        <taxon>Jatrophihabitans</taxon>
    </lineage>
</organism>
<accession>A0ABU2JDX6</accession>
<evidence type="ECO:0000313" key="2">
    <source>
        <dbReference type="Proteomes" id="UP001183176"/>
    </source>
</evidence>
<protein>
    <recommendedName>
        <fullName evidence="3">Ig-like domain repeat protein</fullName>
    </recommendedName>
</protein>
<sequence length="623" mass="65136">MTATLTERLVNRVAKRTDRQEEHSGPPRRGFLGGAALLGAALAVDPWGYLTRPASAYDAVCGADNTCEAGYTVFCCTINGGRNSCPPDSFIGGWWKADNASFCGGSARYYIDCNAYRDGRYTCHCNQSTCDQRRVACNQFRYGQCSTQIPWSNTGPVLCRVVSCTPPWVQFGGTCSSSSATDNNTVTHSAPCVAGQLPVGSVDSITSSGNTVHIRGWAYDPDQPSTSIQVAIYQDGKRLSLVTANHVRADIDAAHHISGNHGFELSLTASNGPHAFKVYAINVGSGSSNPLIGSRSFTVNPGSAPIGHLDSITTSGNKVTITGWAYDRDKPTESLGIVIYQDGKRVLSSPTTITRSDVNSAYHITGAHGFTISLTATAGTHTYKVYALNVAGGVGNPLLGAKSVAVHAAAVTPSGKLESVSASGNTVRLRGWVYDPDNPAAEIAVAVYEDGHGLHWYPTGVSRPDVETGYGVKGKHGFDITLTAGKGVHTFTVHPMGLGGGTSELALGSKTVAVDQTGPIGRVEDVQVLGNTVKLTGWAADPDQPAAAVAVTVFEDGAALSRHTTEGSEGQFEITLQRSRGPHTYTVYAANPDAPDSMIGGATVTVGDDVRALPAGTATAGPR</sequence>
<dbReference type="RefSeq" id="WP_311424348.1">
    <property type="nucleotide sequence ID" value="NZ_JAVREH010000031.1"/>
</dbReference>
<reference evidence="2" key="1">
    <citation type="submission" date="2023-07" db="EMBL/GenBank/DDBJ databases">
        <title>30 novel species of actinomycetes from the DSMZ collection.</title>
        <authorList>
            <person name="Nouioui I."/>
        </authorList>
    </citation>
    <scope>NUCLEOTIDE SEQUENCE [LARGE SCALE GENOMIC DNA]</scope>
    <source>
        <strain evidence="2">DSM 44399</strain>
    </source>
</reference>
<dbReference type="InterPro" id="IPR006311">
    <property type="entry name" value="TAT_signal"/>
</dbReference>
<dbReference type="PROSITE" id="PS51318">
    <property type="entry name" value="TAT"/>
    <property type="match status" value="1"/>
</dbReference>
<gene>
    <name evidence="1" type="ORF">RM423_17580</name>
</gene>